<comment type="caution">
    <text evidence="2">The sequence shown here is derived from an EMBL/GenBank/DDBJ whole genome shotgun (WGS) entry which is preliminary data.</text>
</comment>
<dbReference type="SUPFAM" id="SSF53448">
    <property type="entry name" value="Nucleotide-diphospho-sugar transferases"/>
    <property type="match status" value="1"/>
</dbReference>
<proteinExistence type="predicted"/>
<reference evidence="2" key="1">
    <citation type="submission" date="2020-06" db="EMBL/GenBank/DDBJ databases">
        <title>Legume-microbial interactions unlock mineral nutrients during tropical forest succession.</title>
        <authorList>
            <person name="Epihov D.Z."/>
        </authorList>
    </citation>
    <scope>NUCLEOTIDE SEQUENCE [LARGE SCALE GENOMIC DNA]</scope>
    <source>
        <strain evidence="2">Pan2503</strain>
    </source>
</reference>
<feature type="domain" description="MannoseP isomerase/GMP-like beta-helix" evidence="1">
    <location>
        <begin position="104"/>
        <end position="153"/>
    </location>
</feature>
<dbReference type="InterPro" id="IPR029044">
    <property type="entry name" value="Nucleotide-diphossugar_trans"/>
</dbReference>
<name>A0A7V8NTU2_9BACT</name>
<dbReference type="GO" id="GO:0009298">
    <property type="term" value="P:GDP-mannose biosynthetic process"/>
    <property type="evidence" value="ECO:0007669"/>
    <property type="project" value="TreeGrafter"/>
</dbReference>
<dbReference type="SUPFAM" id="SSF159283">
    <property type="entry name" value="Guanosine diphospho-D-mannose pyrophosphorylase/mannose-6-phosphate isomerase linker domain"/>
    <property type="match status" value="1"/>
</dbReference>
<dbReference type="GO" id="GO:0004475">
    <property type="term" value="F:mannose-1-phosphate guanylyltransferase (GTP) activity"/>
    <property type="evidence" value="ECO:0007669"/>
    <property type="project" value="TreeGrafter"/>
</dbReference>
<gene>
    <name evidence="2" type="ORF">HRJ53_20250</name>
</gene>
<dbReference type="Proteomes" id="UP000567293">
    <property type="component" value="Unassembled WGS sequence"/>
</dbReference>
<evidence type="ECO:0000259" key="1">
    <source>
        <dbReference type="Pfam" id="PF22640"/>
    </source>
</evidence>
<dbReference type="AlphaFoldDB" id="A0A7V8NTU2"/>
<sequence length="162" mass="18101">WRVSTFLENLKEFLPKTHAALEDLANLIDTRSYETKLRAMYQRLQNISVDYAVLEPATRTAGPSRVFVIPAEVGWSDIGSWAALYELLAKENGENVLAGKGHTLNAEGNFLWTPSKFVAAIGIRDLVVVETPDALLVCARDRAQDVAEIVKYLEQQKLTKLL</sequence>
<dbReference type="PANTHER" id="PTHR46390">
    <property type="entry name" value="MANNOSE-1-PHOSPHATE GUANYLYLTRANSFERASE"/>
    <property type="match status" value="1"/>
</dbReference>
<dbReference type="Gene3D" id="3.90.550.10">
    <property type="entry name" value="Spore Coat Polysaccharide Biosynthesis Protein SpsA, Chain A"/>
    <property type="match status" value="1"/>
</dbReference>
<organism evidence="2 3">
    <name type="scientific">Candidatus Acidiferrum panamense</name>
    <dbReference type="NCBI Taxonomy" id="2741543"/>
    <lineage>
        <taxon>Bacteria</taxon>
        <taxon>Pseudomonadati</taxon>
        <taxon>Acidobacteriota</taxon>
        <taxon>Terriglobia</taxon>
        <taxon>Candidatus Acidiferrales</taxon>
        <taxon>Candidatus Acidiferrum</taxon>
    </lineage>
</organism>
<evidence type="ECO:0000313" key="2">
    <source>
        <dbReference type="EMBL" id="MBA0087323.1"/>
    </source>
</evidence>
<dbReference type="InterPro" id="IPR051161">
    <property type="entry name" value="Mannose-6P_isomerase_type2"/>
</dbReference>
<evidence type="ECO:0000313" key="3">
    <source>
        <dbReference type="Proteomes" id="UP000567293"/>
    </source>
</evidence>
<dbReference type="PANTHER" id="PTHR46390:SF1">
    <property type="entry name" value="MANNOSE-1-PHOSPHATE GUANYLYLTRANSFERASE"/>
    <property type="match status" value="1"/>
</dbReference>
<dbReference type="Pfam" id="PF22640">
    <property type="entry name" value="ManC_GMP_beta-helix"/>
    <property type="match status" value="1"/>
</dbReference>
<feature type="non-terminal residue" evidence="2">
    <location>
        <position position="1"/>
    </location>
</feature>
<dbReference type="InterPro" id="IPR054566">
    <property type="entry name" value="ManC/GMP-like_b-helix"/>
</dbReference>
<dbReference type="EMBL" id="JACDQQ010001949">
    <property type="protein sequence ID" value="MBA0087323.1"/>
    <property type="molecule type" value="Genomic_DNA"/>
</dbReference>
<protein>
    <submittedName>
        <fullName evidence="2">Mannose-1-phosphate guanyltransferase</fullName>
    </submittedName>
</protein>
<accession>A0A7V8NTU2</accession>
<keyword evidence="3" id="KW-1185">Reference proteome</keyword>